<accession>F4PSB0</accession>
<evidence type="ECO:0000313" key="3">
    <source>
        <dbReference type="Proteomes" id="UP000007797"/>
    </source>
</evidence>
<evidence type="ECO:0008006" key="4">
    <source>
        <dbReference type="Google" id="ProtNLM"/>
    </source>
</evidence>
<dbReference type="RefSeq" id="XP_004358506.1">
    <property type="nucleotide sequence ID" value="XM_004358449.1"/>
</dbReference>
<gene>
    <name evidence="2" type="ORF">DFA_00517</name>
</gene>
<reference evidence="3" key="1">
    <citation type="journal article" date="2011" name="Genome Res.">
        <title>Phylogeny-wide analysis of social amoeba genomes highlights ancient origins for complex intercellular communication.</title>
        <authorList>
            <person name="Heidel A.J."/>
            <person name="Lawal H.M."/>
            <person name="Felder M."/>
            <person name="Schilde C."/>
            <person name="Helps N.R."/>
            <person name="Tunggal B."/>
            <person name="Rivero F."/>
            <person name="John U."/>
            <person name="Schleicher M."/>
            <person name="Eichinger L."/>
            <person name="Platzer M."/>
            <person name="Noegel A.A."/>
            <person name="Schaap P."/>
            <person name="Gloeckner G."/>
        </authorList>
    </citation>
    <scope>NUCLEOTIDE SEQUENCE [LARGE SCALE GENOMIC DNA]</scope>
    <source>
        <strain evidence="3">SH3</strain>
    </source>
</reference>
<dbReference type="EMBL" id="GL883010">
    <property type="protein sequence ID" value="EGG20656.1"/>
    <property type="molecule type" value="Genomic_DNA"/>
</dbReference>
<feature type="compositionally biased region" description="Polar residues" evidence="1">
    <location>
        <begin position="1"/>
        <end position="23"/>
    </location>
</feature>
<keyword evidence="3" id="KW-1185">Reference proteome</keyword>
<feature type="region of interest" description="Disordered" evidence="1">
    <location>
        <begin position="1"/>
        <end position="26"/>
    </location>
</feature>
<dbReference type="InterPro" id="IPR036426">
    <property type="entry name" value="Bulb-type_lectin_dom_sf"/>
</dbReference>
<proteinExistence type="predicted"/>
<organism evidence="2 3">
    <name type="scientific">Cavenderia fasciculata</name>
    <name type="common">Slime mold</name>
    <name type="synonym">Dictyostelium fasciculatum</name>
    <dbReference type="NCBI Taxonomy" id="261658"/>
    <lineage>
        <taxon>Eukaryota</taxon>
        <taxon>Amoebozoa</taxon>
        <taxon>Evosea</taxon>
        <taxon>Eumycetozoa</taxon>
        <taxon>Dictyostelia</taxon>
        <taxon>Acytosteliales</taxon>
        <taxon>Cavenderiaceae</taxon>
        <taxon>Cavenderia</taxon>
    </lineage>
</organism>
<dbReference type="OrthoDB" id="2110479at2759"/>
<protein>
    <recommendedName>
        <fullName evidence="4">Bulb-type lectin domain-containing protein</fullName>
    </recommendedName>
</protein>
<dbReference type="Proteomes" id="UP000007797">
    <property type="component" value="Unassembled WGS sequence"/>
</dbReference>
<dbReference type="Gene3D" id="2.90.10.10">
    <property type="entry name" value="Bulb-type lectin domain"/>
    <property type="match status" value="1"/>
</dbReference>
<dbReference type="KEGG" id="dfa:DFA_00517"/>
<dbReference type="AlphaFoldDB" id="F4PSB0"/>
<name>F4PSB0_CACFS</name>
<evidence type="ECO:0000313" key="2">
    <source>
        <dbReference type="EMBL" id="EGG20656.1"/>
    </source>
</evidence>
<dbReference type="SUPFAM" id="SSF51110">
    <property type="entry name" value="alpha-D-mannose-specific plant lectins"/>
    <property type="match status" value="1"/>
</dbReference>
<evidence type="ECO:0000256" key="1">
    <source>
        <dbReference type="SAM" id="MobiDB-lite"/>
    </source>
</evidence>
<sequence>MSTKTSNQKEPINVSSTSKPTTKNIDDDQIKSLTHFGKEGNFFVFERCGSNIWTSETYNKGTGPYKIIQKADGNIILYDVGDEQPIWISESHKQVSLMNGHMVLEEY</sequence>
<dbReference type="GeneID" id="14873428"/>